<reference evidence="3" key="1">
    <citation type="journal article" date="2019" name="Int. J. Syst. Evol. Microbiol.">
        <title>The Global Catalogue of Microorganisms (GCM) 10K type strain sequencing project: providing services to taxonomists for standard genome sequencing and annotation.</title>
        <authorList>
            <consortium name="The Broad Institute Genomics Platform"/>
            <consortium name="The Broad Institute Genome Sequencing Center for Infectious Disease"/>
            <person name="Wu L."/>
            <person name="Ma J."/>
        </authorList>
    </citation>
    <scope>NUCLEOTIDE SEQUENCE [LARGE SCALE GENOMIC DNA]</scope>
    <source>
        <strain evidence="3">JCM 17657</strain>
    </source>
</reference>
<evidence type="ECO:0000313" key="3">
    <source>
        <dbReference type="Proteomes" id="UP001500610"/>
    </source>
</evidence>
<organism evidence="2 3">
    <name type="scientific">Streptomyces hyderabadensis</name>
    <dbReference type="NCBI Taxonomy" id="598549"/>
    <lineage>
        <taxon>Bacteria</taxon>
        <taxon>Bacillati</taxon>
        <taxon>Actinomycetota</taxon>
        <taxon>Actinomycetes</taxon>
        <taxon>Kitasatosporales</taxon>
        <taxon>Streptomycetaceae</taxon>
        <taxon>Streptomyces</taxon>
    </lineage>
</organism>
<evidence type="ECO:0000313" key="2">
    <source>
        <dbReference type="EMBL" id="GAA4976056.1"/>
    </source>
</evidence>
<protein>
    <recommendedName>
        <fullName evidence="4">Spore-associated protein</fullName>
    </recommendedName>
</protein>
<accession>A0ABP9HQI4</accession>
<feature type="chain" id="PRO_5046768090" description="Spore-associated protein" evidence="1">
    <location>
        <begin position="26"/>
        <end position="149"/>
    </location>
</feature>
<proteinExistence type="predicted"/>
<dbReference type="EMBL" id="BAABIV010000003">
    <property type="protein sequence ID" value="GAA4976056.1"/>
    <property type="molecule type" value="Genomic_DNA"/>
</dbReference>
<dbReference type="RefSeq" id="WP_226030444.1">
    <property type="nucleotide sequence ID" value="NZ_BAABIV010000003.1"/>
</dbReference>
<gene>
    <name evidence="2" type="ORF">GCM10023257_11250</name>
</gene>
<dbReference type="Proteomes" id="UP001500610">
    <property type="component" value="Unassembled WGS sequence"/>
</dbReference>
<evidence type="ECO:0000256" key="1">
    <source>
        <dbReference type="SAM" id="SignalP"/>
    </source>
</evidence>
<keyword evidence="3" id="KW-1185">Reference proteome</keyword>
<evidence type="ECO:0008006" key="4">
    <source>
        <dbReference type="Google" id="ProtNLM"/>
    </source>
</evidence>
<feature type="signal peptide" evidence="1">
    <location>
        <begin position="1"/>
        <end position="25"/>
    </location>
</feature>
<name>A0ABP9HQI4_9ACTN</name>
<keyword evidence="1" id="KW-0732">Signal</keyword>
<comment type="caution">
    <text evidence="2">The sequence shown here is derived from an EMBL/GenBank/DDBJ whole genome shotgun (WGS) entry which is preliminary data.</text>
</comment>
<sequence>MRITRSVLSVTAVATLALGTATALAAPASAAPNTTPAKVCGTGYKTVNSAAVGSRGTVYLTYNATTGKNCVTTIRSTPGTATDMAAWIYVPDTEAYDEDYGKYTSYAGPTYVYGKGHCVDWGGTIGNVSVQITGSNCAARAEHRVTTVR</sequence>